<dbReference type="SMART" id="SM00382">
    <property type="entry name" value="AAA"/>
    <property type="match status" value="1"/>
</dbReference>
<name>A0A067A1N8_HYDMR</name>
<evidence type="ECO:0000313" key="6">
    <source>
        <dbReference type="EMBL" id="KDN96250.1"/>
    </source>
</evidence>
<dbReference type="GO" id="GO:1902495">
    <property type="term" value="C:transmembrane transporter complex"/>
    <property type="evidence" value="ECO:0007669"/>
    <property type="project" value="UniProtKB-ARBA"/>
</dbReference>
<evidence type="ECO:0000256" key="2">
    <source>
        <dbReference type="ARBA" id="ARBA00022741"/>
    </source>
</evidence>
<dbReference type="Pfam" id="PF00005">
    <property type="entry name" value="ABC_tran"/>
    <property type="match status" value="1"/>
</dbReference>
<dbReference type="SUPFAM" id="SSF52540">
    <property type="entry name" value="P-loop containing nucleoside triphosphate hydrolases"/>
    <property type="match status" value="1"/>
</dbReference>
<gene>
    <name evidence="6" type="ORF">EI16_08200</name>
</gene>
<dbReference type="FunFam" id="3.40.50.300:FF:000032">
    <property type="entry name" value="Export ABC transporter ATP-binding protein"/>
    <property type="match status" value="1"/>
</dbReference>
<dbReference type="PANTHER" id="PTHR24220:SF86">
    <property type="entry name" value="ABC TRANSPORTER ABCH.1"/>
    <property type="match status" value="1"/>
</dbReference>
<proteinExistence type="inferred from homology"/>
<dbReference type="PANTHER" id="PTHR24220">
    <property type="entry name" value="IMPORT ATP-BINDING PROTEIN"/>
    <property type="match status" value="1"/>
</dbReference>
<dbReference type="CDD" id="cd03255">
    <property type="entry name" value="ABC_MJ0796_LolCDE_FtsE"/>
    <property type="match status" value="1"/>
</dbReference>
<organism evidence="6 7">
    <name type="scientific">Hydrogenovibrio marinus</name>
    <dbReference type="NCBI Taxonomy" id="28885"/>
    <lineage>
        <taxon>Bacteria</taxon>
        <taxon>Pseudomonadati</taxon>
        <taxon>Pseudomonadota</taxon>
        <taxon>Gammaproteobacteria</taxon>
        <taxon>Thiotrichales</taxon>
        <taxon>Piscirickettsiaceae</taxon>
        <taxon>Hydrogenovibrio</taxon>
    </lineage>
</organism>
<dbReference type="InterPro" id="IPR015854">
    <property type="entry name" value="ABC_transpr_LolD-like"/>
</dbReference>
<dbReference type="InterPro" id="IPR027417">
    <property type="entry name" value="P-loop_NTPase"/>
</dbReference>
<evidence type="ECO:0000256" key="4">
    <source>
        <dbReference type="ARBA" id="ARBA00038388"/>
    </source>
</evidence>
<evidence type="ECO:0000259" key="5">
    <source>
        <dbReference type="PROSITE" id="PS50893"/>
    </source>
</evidence>
<dbReference type="RefSeq" id="WP_051623093.1">
    <property type="nucleotide sequence ID" value="NZ_AP020335.1"/>
</dbReference>
<dbReference type="InterPro" id="IPR003439">
    <property type="entry name" value="ABC_transporter-like_ATP-bd"/>
</dbReference>
<protein>
    <submittedName>
        <fullName evidence="6">Macrolide ABC transporter ATP-binding protein</fullName>
    </submittedName>
</protein>
<reference evidence="6 7" key="1">
    <citation type="submission" date="2014-04" db="EMBL/GenBank/DDBJ databases">
        <title>Draft genome sequence of Hydrogenovibrio marinus MH-110, a model organism for aerobic H2 metabolism.</title>
        <authorList>
            <person name="Cha H.J."/>
            <person name="Jo B.H."/>
            <person name="Hwang B.H."/>
        </authorList>
    </citation>
    <scope>NUCLEOTIDE SEQUENCE [LARGE SCALE GENOMIC DNA]</scope>
    <source>
        <strain evidence="6 7">MH-110</strain>
    </source>
</reference>
<dbReference type="Gene3D" id="3.40.50.300">
    <property type="entry name" value="P-loop containing nucleotide triphosphate hydrolases"/>
    <property type="match status" value="1"/>
</dbReference>
<dbReference type="GO" id="GO:0005886">
    <property type="term" value="C:plasma membrane"/>
    <property type="evidence" value="ECO:0007669"/>
    <property type="project" value="TreeGrafter"/>
</dbReference>
<dbReference type="InterPro" id="IPR017871">
    <property type="entry name" value="ABC_transporter-like_CS"/>
</dbReference>
<accession>A0A067A1N8</accession>
<comment type="similarity">
    <text evidence="4">Belongs to the ABC transporter superfamily. Macrolide exporter (TC 3.A.1.122) family.</text>
</comment>
<keyword evidence="3 6" id="KW-0067">ATP-binding</keyword>
<keyword evidence="7" id="KW-1185">Reference proteome</keyword>
<comment type="caution">
    <text evidence="6">The sequence shown here is derived from an EMBL/GenBank/DDBJ whole genome shotgun (WGS) entry which is preliminary data.</text>
</comment>
<dbReference type="InterPro" id="IPR017911">
    <property type="entry name" value="MacB-like_ATP-bd"/>
</dbReference>
<dbReference type="GO" id="GO:0016887">
    <property type="term" value="F:ATP hydrolysis activity"/>
    <property type="evidence" value="ECO:0007669"/>
    <property type="project" value="InterPro"/>
</dbReference>
<dbReference type="STRING" id="28885.EI16_08200"/>
<dbReference type="InterPro" id="IPR003593">
    <property type="entry name" value="AAA+_ATPase"/>
</dbReference>
<feature type="domain" description="ABC transporter" evidence="5">
    <location>
        <begin position="18"/>
        <end position="241"/>
    </location>
</feature>
<evidence type="ECO:0000313" key="7">
    <source>
        <dbReference type="Proteomes" id="UP000027341"/>
    </source>
</evidence>
<keyword evidence="1" id="KW-0813">Transport</keyword>
<sequence length="241" mass="26802">MSDNLENQNHQTDDSPLLSLEHINKFYQQGELQVEALTDVNLTVKRGEFAALVGPSGSGKTTLLNIIGGLDRPSEGSVNLNGIDMTQLSESDLSNFRLYQLGFIFQAYNLVPVLNALENVELVMVLQGVDEKERRTRAEHYLTLVGLQDVMLRRPAALSGGQQQRVAVARALAANPMLVLADEPTANLDSENAFALLDIMHRLSHEEQTTFLFSTHDPRVMERAERIIRLRDGKIEHDGKG</sequence>
<keyword evidence="2" id="KW-0547">Nucleotide-binding</keyword>
<evidence type="ECO:0000256" key="1">
    <source>
        <dbReference type="ARBA" id="ARBA00022448"/>
    </source>
</evidence>
<dbReference type="Proteomes" id="UP000027341">
    <property type="component" value="Unassembled WGS sequence"/>
</dbReference>
<dbReference type="PROSITE" id="PS00211">
    <property type="entry name" value="ABC_TRANSPORTER_1"/>
    <property type="match status" value="1"/>
</dbReference>
<dbReference type="EMBL" id="JMIU01000001">
    <property type="protein sequence ID" value="KDN96250.1"/>
    <property type="molecule type" value="Genomic_DNA"/>
</dbReference>
<dbReference type="GO" id="GO:0005524">
    <property type="term" value="F:ATP binding"/>
    <property type="evidence" value="ECO:0007669"/>
    <property type="project" value="UniProtKB-KW"/>
</dbReference>
<dbReference type="PROSITE" id="PS50893">
    <property type="entry name" value="ABC_TRANSPORTER_2"/>
    <property type="match status" value="1"/>
</dbReference>
<dbReference type="AlphaFoldDB" id="A0A067A1N8"/>
<dbReference type="GO" id="GO:0022857">
    <property type="term" value="F:transmembrane transporter activity"/>
    <property type="evidence" value="ECO:0007669"/>
    <property type="project" value="UniProtKB-ARBA"/>
</dbReference>
<evidence type="ECO:0000256" key="3">
    <source>
        <dbReference type="ARBA" id="ARBA00022840"/>
    </source>
</evidence>